<dbReference type="EMBL" id="CP118101">
    <property type="protein sequence ID" value="WDH83740.1"/>
    <property type="molecule type" value="Genomic_DNA"/>
</dbReference>
<dbReference type="Proteomes" id="UP001220962">
    <property type="component" value="Chromosome"/>
</dbReference>
<keyword evidence="1" id="KW-0812">Transmembrane</keyword>
<evidence type="ECO:0000256" key="1">
    <source>
        <dbReference type="SAM" id="Phobius"/>
    </source>
</evidence>
<dbReference type="RefSeq" id="WP_205053930.1">
    <property type="nucleotide sequence ID" value="NZ_CP118101.1"/>
</dbReference>
<name>A0AAX3N1K4_9BACL</name>
<sequence>MTKVTYHRKNAIIHTLICLLFFVFGTFLAYTVLFEEHGPFEILYYSTAAILSFWFVGPLFYWNLLRSFGNLELFSYDDQNIVLNDNRRIPWNTIKSIKNKAPGMNKFALPVPSYFHLILKDNTQVRIYTYNLLKSKEEQTLKDLRATWNKNKHLDQFHKS</sequence>
<feature type="transmembrane region" description="Helical" evidence="1">
    <location>
        <begin position="12"/>
        <end position="30"/>
    </location>
</feature>
<feature type="transmembrane region" description="Helical" evidence="1">
    <location>
        <begin position="42"/>
        <end position="62"/>
    </location>
</feature>
<evidence type="ECO:0000313" key="3">
    <source>
        <dbReference type="Proteomes" id="UP001220962"/>
    </source>
</evidence>
<organism evidence="2 3">
    <name type="scientific">Paenibacillus urinalis</name>
    <dbReference type="NCBI Taxonomy" id="521520"/>
    <lineage>
        <taxon>Bacteria</taxon>
        <taxon>Bacillati</taxon>
        <taxon>Bacillota</taxon>
        <taxon>Bacilli</taxon>
        <taxon>Bacillales</taxon>
        <taxon>Paenibacillaceae</taxon>
        <taxon>Paenibacillus</taxon>
    </lineage>
</organism>
<keyword evidence="1" id="KW-0472">Membrane</keyword>
<dbReference type="AlphaFoldDB" id="A0AAX3N1K4"/>
<proteinExistence type="predicted"/>
<gene>
    <name evidence="2" type="ORF">PUW23_05795</name>
</gene>
<protein>
    <submittedName>
        <fullName evidence="2">Uncharacterized protein</fullName>
    </submittedName>
</protein>
<accession>A0AAX3N1K4</accession>
<evidence type="ECO:0000313" key="2">
    <source>
        <dbReference type="EMBL" id="WDH83740.1"/>
    </source>
</evidence>
<reference evidence="2" key="1">
    <citation type="submission" date="2023-02" db="EMBL/GenBank/DDBJ databases">
        <title>Pathogen: clinical or host-associated sample.</title>
        <authorList>
            <person name="Hergert J."/>
            <person name="Casey R."/>
            <person name="Wagner J."/>
            <person name="Young E.L."/>
            <person name="Oakeson K.F."/>
        </authorList>
    </citation>
    <scope>NUCLEOTIDE SEQUENCE</scope>
    <source>
        <strain evidence="2">2022CK-00830</strain>
    </source>
</reference>
<keyword evidence="1" id="KW-1133">Transmembrane helix</keyword>